<dbReference type="WBParaSite" id="ASIM_0001983101-mRNA-1">
    <property type="protein sequence ID" value="ASIM_0001983101-mRNA-1"/>
    <property type="gene ID" value="ASIM_0001983101"/>
</dbReference>
<feature type="domain" description="Mon2 C-terminal" evidence="1">
    <location>
        <begin position="140"/>
        <end position="301"/>
    </location>
</feature>
<keyword evidence="3" id="KW-1185">Reference proteome</keyword>
<dbReference type="InterPro" id="IPR016024">
    <property type="entry name" value="ARM-type_fold"/>
</dbReference>
<evidence type="ECO:0000313" key="3">
    <source>
        <dbReference type="Proteomes" id="UP000267096"/>
    </source>
</evidence>
<sequence length="316" mass="35822">MVEHRQQLILSPLQLMCEVEYGDVRRRQIECVVYVVQWAGQELHGEQWPVVIDIIRAIVSGQYQFDESLVKQSYDALALVIADFLDILPFACLKMLVETDAKYGAQQCELNISLSALGQLWTISDFIYSKRPKLVNEDTETIWLVLYNCLSELCVDPRPPVRKSACQTLLQTIAAHGLGLKTQTWKHMVWKILFPMLDKVQKLTRSASTVRTDSTALGSNILVHHSRDTEYKQWAETSVNTLSAIVKIFNAQRSLLLSLDDFASAWSTLLEYIEYLAASDNSEMSLAAIKSFQEVLLGRVTQQSMADMNLRERSAG</sequence>
<evidence type="ECO:0000313" key="4">
    <source>
        <dbReference type="WBParaSite" id="ASIM_0001983101-mRNA-1"/>
    </source>
</evidence>
<gene>
    <name evidence="2" type="ORF">ASIM_LOCUS19217</name>
</gene>
<reference evidence="2 3" key="2">
    <citation type="submission" date="2018-11" db="EMBL/GenBank/DDBJ databases">
        <authorList>
            <consortium name="Pathogen Informatics"/>
        </authorList>
    </citation>
    <scope>NUCLEOTIDE SEQUENCE [LARGE SCALE GENOMIC DNA]</scope>
</reference>
<feature type="domain" description="Mon2 C-terminal" evidence="1">
    <location>
        <begin position="83"/>
        <end position="130"/>
    </location>
</feature>
<proteinExistence type="predicted"/>
<name>A0A0M3KFS0_ANISI</name>
<reference evidence="4" key="1">
    <citation type="submission" date="2017-02" db="UniProtKB">
        <authorList>
            <consortium name="WormBaseParasite"/>
        </authorList>
    </citation>
    <scope>IDENTIFICATION</scope>
</reference>
<evidence type="ECO:0000259" key="1">
    <source>
        <dbReference type="Pfam" id="PF16206"/>
    </source>
</evidence>
<evidence type="ECO:0000313" key="2">
    <source>
        <dbReference type="EMBL" id="VDK68217.1"/>
    </source>
</evidence>
<protein>
    <submittedName>
        <fullName evidence="4">Protein MON2 homolog</fullName>
    </submittedName>
</protein>
<dbReference type="InterPro" id="IPR032817">
    <property type="entry name" value="Mon2_C"/>
</dbReference>
<dbReference type="AlphaFoldDB" id="A0A0M3KFS0"/>
<dbReference type="EMBL" id="UYRR01036849">
    <property type="protein sequence ID" value="VDK68217.1"/>
    <property type="molecule type" value="Genomic_DNA"/>
</dbReference>
<dbReference type="Gene3D" id="1.25.10.10">
    <property type="entry name" value="Leucine-rich Repeat Variant"/>
    <property type="match status" value="1"/>
</dbReference>
<dbReference type="SUPFAM" id="SSF48371">
    <property type="entry name" value="ARM repeat"/>
    <property type="match status" value="1"/>
</dbReference>
<dbReference type="InterPro" id="IPR011989">
    <property type="entry name" value="ARM-like"/>
</dbReference>
<dbReference type="Proteomes" id="UP000267096">
    <property type="component" value="Unassembled WGS sequence"/>
</dbReference>
<accession>A0A0M3KFS0</accession>
<dbReference type="Pfam" id="PF16206">
    <property type="entry name" value="Mon2_C"/>
    <property type="match status" value="2"/>
</dbReference>
<organism evidence="4">
    <name type="scientific">Anisakis simplex</name>
    <name type="common">Herring worm</name>
    <dbReference type="NCBI Taxonomy" id="6269"/>
    <lineage>
        <taxon>Eukaryota</taxon>
        <taxon>Metazoa</taxon>
        <taxon>Ecdysozoa</taxon>
        <taxon>Nematoda</taxon>
        <taxon>Chromadorea</taxon>
        <taxon>Rhabditida</taxon>
        <taxon>Spirurina</taxon>
        <taxon>Ascaridomorpha</taxon>
        <taxon>Ascaridoidea</taxon>
        <taxon>Anisakidae</taxon>
        <taxon>Anisakis</taxon>
        <taxon>Anisakis simplex complex</taxon>
    </lineage>
</organism>
<dbReference type="OrthoDB" id="294853at2759"/>